<sequence>MTSSFDNDMSSHDFCSRRSNLTDNHASSCSNFIRMASSLFFFSSSCFRRYSLLALKKA</sequence>
<comment type="caution">
    <text evidence="1">The sequence shown here is derived from an EMBL/GenBank/DDBJ whole genome shotgun (WGS) entry which is preliminary data.</text>
</comment>
<keyword evidence="2" id="KW-1185">Reference proteome</keyword>
<protein>
    <submittedName>
        <fullName evidence="1">Uncharacterized protein</fullName>
    </submittedName>
</protein>
<organism evidence="1 2">
    <name type="scientific">Cardiocondyla obscurior</name>
    <dbReference type="NCBI Taxonomy" id="286306"/>
    <lineage>
        <taxon>Eukaryota</taxon>
        <taxon>Metazoa</taxon>
        <taxon>Ecdysozoa</taxon>
        <taxon>Arthropoda</taxon>
        <taxon>Hexapoda</taxon>
        <taxon>Insecta</taxon>
        <taxon>Pterygota</taxon>
        <taxon>Neoptera</taxon>
        <taxon>Endopterygota</taxon>
        <taxon>Hymenoptera</taxon>
        <taxon>Apocrita</taxon>
        <taxon>Aculeata</taxon>
        <taxon>Formicoidea</taxon>
        <taxon>Formicidae</taxon>
        <taxon>Myrmicinae</taxon>
        <taxon>Cardiocondyla</taxon>
    </lineage>
</organism>
<dbReference type="EMBL" id="JADYXP020000012">
    <property type="protein sequence ID" value="KAL0113454.1"/>
    <property type="molecule type" value="Genomic_DNA"/>
</dbReference>
<proteinExistence type="predicted"/>
<reference evidence="1 2" key="1">
    <citation type="submission" date="2023-03" db="EMBL/GenBank/DDBJ databases">
        <title>High recombination rates correlate with genetic variation in Cardiocondyla obscurior ants.</title>
        <authorList>
            <person name="Errbii M."/>
        </authorList>
    </citation>
    <scope>NUCLEOTIDE SEQUENCE [LARGE SCALE GENOMIC DNA]</scope>
    <source>
        <strain evidence="1">Alpha-2009</strain>
        <tissue evidence="1">Whole body</tissue>
    </source>
</reference>
<evidence type="ECO:0000313" key="1">
    <source>
        <dbReference type="EMBL" id="KAL0113454.1"/>
    </source>
</evidence>
<name>A0AAW2FBY5_9HYME</name>
<dbReference type="Proteomes" id="UP001430953">
    <property type="component" value="Unassembled WGS sequence"/>
</dbReference>
<evidence type="ECO:0000313" key="2">
    <source>
        <dbReference type="Proteomes" id="UP001430953"/>
    </source>
</evidence>
<dbReference type="AlphaFoldDB" id="A0AAW2FBY5"/>
<accession>A0AAW2FBY5</accession>
<gene>
    <name evidence="1" type="ORF">PUN28_012542</name>
</gene>